<gene>
    <name evidence="1" type="ORF">RHIMIDRAFT_265426</name>
</gene>
<protein>
    <submittedName>
        <fullName evidence="1">Uncharacterized protein</fullName>
    </submittedName>
</protein>
<organism evidence="1 2">
    <name type="scientific">Rhizopus microsporus ATCC 52813</name>
    <dbReference type="NCBI Taxonomy" id="1340429"/>
    <lineage>
        <taxon>Eukaryota</taxon>
        <taxon>Fungi</taxon>
        <taxon>Fungi incertae sedis</taxon>
        <taxon>Mucoromycota</taxon>
        <taxon>Mucoromycotina</taxon>
        <taxon>Mucoromycetes</taxon>
        <taxon>Mucorales</taxon>
        <taxon>Mucorineae</taxon>
        <taxon>Rhizopodaceae</taxon>
        <taxon>Rhizopus</taxon>
    </lineage>
</organism>
<proteinExistence type="predicted"/>
<reference evidence="1 2" key="1">
    <citation type="journal article" date="2016" name="Proc. Natl. Acad. Sci. U.S.A.">
        <title>Lipid metabolic changes in an early divergent fungus govern the establishment of a mutualistic symbiosis with endobacteria.</title>
        <authorList>
            <person name="Lastovetsky O.A."/>
            <person name="Gaspar M.L."/>
            <person name="Mondo S.J."/>
            <person name="LaButti K.M."/>
            <person name="Sandor L."/>
            <person name="Grigoriev I.V."/>
            <person name="Henry S.A."/>
            <person name="Pawlowska T.E."/>
        </authorList>
    </citation>
    <scope>NUCLEOTIDE SEQUENCE [LARGE SCALE GENOMIC DNA]</scope>
    <source>
        <strain evidence="1 2">ATCC 52813</strain>
    </source>
</reference>
<feature type="non-terminal residue" evidence="1">
    <location>
        <position position="100"/>
    </location>
</feature>
<evidence type="ECO:0000313" key="2">
    <source>
        <dbReference type="Proteomes" id="UP000242254"/>
    </source>
</evidence>
<dbReference type="GeneID" id="35442807"/>
<name>A0A2G4T5A1_RHIZD</name>
<evidence type="ECO:0000313" key="1">
    <source>
        <dbReference type="EMBL" id="PHZ16195.1"/>
    </source>
</evidence>
<dbReference type="Proteomes" id="UP000242254">
    <property type="component" value="Unassembled WGS sequence"/>
</dbReference>
<sequence>MINLYKKNPKKESPTEEVILKDLEEREIAKKQFAKCNKDASELWNQANNDTSLSTIIIRLQLSDVYTKLYIPVILPWRQYVKENKKIICDQLFVDQKLQT</sequence>
<keyword evidence="2" id="KW-1185">Reference proteome</keyword>
<dbReference type="EMBL" id="KZ303843">
    <property type="protein sequence ID" value="PHZ16195.1"/>
    <property type="molecule type" value="Genomic_DNA"/>
</dbReference>
<dbReference type="AlphaFoldDB" id="A0A2G4T5A1"/>
<dbReference type="RefSeq" id="XP_023469903.1">
    <property type="nucleotide sequence ID" value="XM_023611818.1"/>
</dbReference>
<accession>A0A2G4T5A1</accession>